<name>A0A4Y7PZ84_9AGAM</name>
<evidence type="ECO:0000256" key="1">
    <source>
        <dbReference type="SAM" id="SignalP"/>
    </source>
</evidence>
<proteinExistence type="predicted"/>
<keyword evidence="3" id="KW-1185">Reference proteome</keyword>
<evidence type="ECO:0000313" key="3">
    <source>
        <dbReference type="Proteomes" id="UP000294933"/>
    </source>
</evidence>
<dbReference type="Proteomes" id="UP000294933">
    <property type="component" value="Unassembled WGS sequence"/>
</dbReference>
<dbReference type="AlphaFoldDB" id="A0A4Y7PZ84"/>
<keyword evidence="1" id="KW-0732">Signal</keyword>
<protein>
    <submittedName>
        <fullName evidence="2">Uncharacterized protein</fullName>
    </submittedName>
</protein>
<organism evidence="2 3">
    <name type="scientific">Rickenella mellea</name>
    <dbReference type="NCBI Taxonomy" id="50990"/>
    <lineage>
        <taxon>Eukaryota</taxon>
        <taxon>Fungi</taxon>
        <taxon>Dikarya</taxon>
        <taxon>Basidiomycota</taxon>
        <taxon>Agaricomycotina</taxon>
        <taxon>Agaricomycetes</taxon>
        <taxon>Hymenochaetales</taxon>
        <taxon>Rickenellaceae</taxon>
        <taxon>Rickenella</taxon>
    </lineage>
</organism>
<sequence>MQYSRIVSLFLVFLSFCLATLANPVNKRDNAAIEAVFTTLKASSDTILPQITSLASGGTATDDTVTPLINDLTAALDTATASLGALDATSILKKRQSSDDIANLVAGIITDITNALDSLLGTASTIPALGGLLAGVDTSLNQVLKGLEQLLAGVLNLVANL</sequence>
<dbReference type="EMBL" id="ML170188">
    <property type="protein sequence ID" value="TDL20465.1"/>
    <property type="molecule type" value="Genomic_DNA"/>
</dbReference>
<feature type="signal peptide" evidence="1">
    <location>
        <begin position="1"/>
        <end position="22"/>
    </location>
</feature>
<dbReference type="OrthoDB" id="2575973at2759"/>
<accession>A0A4Y7PZ84</accession>
<evidence type="ECO:0000313" key="2">
    <source>
        <dbReference type="EMBL" id="TDL20465.1"/>
    </source>
</evidence>
<reference evidence="2 3" key="1">
    <citation type="submission" date="2018-06" db="EMBL/GenBank/DDBJ databases">
        <title>A transcriptomic atlas of mushroom development highlights an independent origin of complex multicellularity.</title>
        <authorList>
            <consortium name="DOE Joint Genome Institute"/>
            <person name="Krizsan K."/>
            <person name="Almasi E."/>
            <person name="Merenyi Z."/>
            <person name="Sahu N."/>
            <person name="Viragh M."/>
            <person name="Koszo T."/>
            <person name="Mondo S."/>
            <person name="Kiss B."/>
            <person name="Balint B."/>
            <person name="Kues U."/>
            <person name="Barry K."/>
            <person name="Hegedus J.C."/>
            <person name="Henrissat B."/>
            <person name="Johnson J."/>
            <person name="Lipzen A."/>
            <person name="Ohm R."/>
            <person name="Nagy I."/>
            <person name="Pangilinan J."/>
            <person name="Yan J."/>
            <person name="Xiong Y."/>
            <person name="Grigoriev I.V."/>
            <person name="Hibbett D.S."/>
            <person name="Nagy L.G."/>
        </authorList>
    </citation>
    <scope>NUCLEOTIDE SEQUENCE [LARGE SCALE GENOMIC DNA]</scope>
    <source>
        <strain evidence="2 3">SZMC22713</strain>
    </source>
</reference>
<gene>
    <name evidence="2" type="ORF">BD410DRAFT_725859</name>
</gene>
<feature type="chain" id="PRO_5021354210" evidence="1">
    <location>
        <begin position="23"/>
        <end position="161"/>
    </location>
</feature>
<dbReference type="VEuPathDB" id="FungiDB:BD410DRAFT_725859"/>